<evidence type="ECO:0000256" key="2">
    <source>
        <dbReference type="SAM" id="SignalP"/>
    </source>
</evidence>
<reference evidence="3 4" key="1">
    <citation type="journal article" date="2008" name="Int. J. Syst. Evol. Microbiol.">
        <title>Description of Roseateles aquatilis sp. nov. and Roseateles terrae sp. nov., in the class Betaproteobacteria, and emended description of the genus Roseateles.</title>
        <authorList>
            <person name="Gomila M."/>
            <person name="Bowien B."/>
            <person name="Falsen E."/>
            <person name="Moore E.R."/>
            <person name="Lalucat J."/>
        </authorList>
    </citation>
    <scope>NUCLEOTIDE SEQUENCE [LARGE SCALE GENOMIC DNA]</scope>
    <source>
        <strain evidence="3 4">CCUG 48205</strain>
    </source>
</reference>
<organism evidence="3 4">
    <name type="scientific">Roseateles aquatilis</name>
    <dbReference type="NCBI Taxonomy" id="431061"/>
    <lineage>
        <taxon>Bacteria</taxon>
        <taxon>Pseudomonadati</taxon>
        <taxon>Pseudomonadota</taxon>
        <taxon>Betaproteobacteria</taxon>
        <taxon>Burkholderiales</taxon>
        <taxon>Sphaerotilaceae</taxon>
        <taxon>Roseateles</taxon>
    </lineage>
</organism>
<keyword evidence="4" id="KW-1185">Reference proteome</keyword>
<proteinExistence type="predicted"/>
<feature type="signal peptide" evidence="2">
    <location>
        <begin position="1"/>
        <end position="35"/>
    </location>
</feature>
<sequence length="168" mass="17802">MIKLNQTLTSPSTAALVTAGAVLSAVMMIAAPAFAANSASTSDAQAAYDKERADCMAGRTGQARQTCLKEAAAAREEARRGRLQTASAQELANNAMLRCQRVREEDREDCRMMVMGQGTRDGSVQSGGILTRIDRMVEENPTAAGAPASAPPRPDVPPPRQPKTNTSR</sequence>
<feature type="compositionally biased region" description="Pro residues" evidence="1">
    <location>
        <begin position="149"/>
        <end position="161"/>
    </location>
</feature>
<gene>
    <name evidence="3" type="ORF">CDN99_07935</name>
</gene>
<dbReference type="RefSeq" id="WP_088384309.1">
    <property type="nucleotide sequence ID" value="NZ_NIOF01000002.1"/>
</dbReference>
<dbReference type="OrthoDB" id="8780961at2"/>
<evidence type="ECO:0000256" key="1">
    <source>
        <dbReference type="SAM" id="MobiDB-lite"/>
    </source>
</evidence>
<feature type="region of interest" description="Disordered" evidence="1">
    <location>
        <begin position="135"/>
        <end position="168"/>
    </location>
</feature>
<evidence type="ECO:0000313" key="3">
    <source>
        <dbReference type="EMBL" id="OWQ92257.1"/>
    </source>
</evidence>
<protein>
    <submittedName>
        <fullName evidence="3">Uncharacterized protein</fullName>
    </submittedName>
</protein>
<feature type="chain" id="PRO_5013235914" evidence="2">
    <location>
        <begin position="36"/>
        <end position="168"/>
    </location>
</feature>
<dbReference type="AlphaFoldDB" id="A0A246JHZ5"/>
<dbReference type="Proteomes" id="UP000197468">
    <property type="component" value="Unassembled WGS sequence"/>
</dbReference>
<evidence type="ECO:0000313" key="4">
    <source>
        <dbReference type="Proteomes" id="UP000197468"/>
    </source>
</evidence>
<name>A0A246JHZ5_9BURK</name>
<keyword evidence="2" id="KW-0732">Signal</keyword>
<accession>A0A246JHZ5</accession>
<dbReference type="EMBL" id="NIOF01000002">
    <property type="protein sequence ID" value="OWQ92257.1"/>
    <property type="molecule type" value="Genomic_DNA"/>
</dbReference>
<comment type="caution">
    <text evidence="3">The sequence shown here is derived from an EMBL/GenBank/DDBJ whole genome shotgun (WGS) entry which is preliminary data.</text>
</comment>